<dbReference type="RefSeq" id="WP_143951454.1">
    <property type="nucleotide sequence ID" value="NZ_BAABMB010000001.1"/>
</dbReference>
<evidence type="ECO:0000313" key="2">
    <source>
        <dbReference type="Proteomes" id="UP000318405"/>
    </source>
</evidence>
<comment type="caution">
    <text evidence="1">The sequence shown here is derived from an EMBL/GenBank/DDBJ whole genome shotgun (WGS) entry which is preliminary data.</text>
</comment>
<keyword evidence="2" id="KW-1185">Reference proteome</keyword>
<dbReference type="SUPFAM" id="SSF103025">
    <property type="entry name" value="Folate-binding domain"/>
    <property type="match status" value="1"/>
</dbReference>
<accession>A0A556A5Y8</accession>
<proteinExistence type="predicted"/>
<name>A0A556A5Y8_9BURK</name>
<sequence length="179" mass="19539">MVNDCIAVPRVEWRTLADISVVSVRRMAGDRDVPAVFERLGLRWPQDAGEVQAGDPAVLWRSPSEALVVSTQAAVAASLLERLQAGKSPSSVALEVSEQTAVLEIEGHRLTHWLAQLVDTHSLPRPGRIAGARLADIGVLIFNAACDRVWILVDRTLLAYLESWLVHARNTAHGQEAVQ</sequence>
<dbReference type="OrthoDB" id="9814782at2"/>
<gene>
    <name evidence="1" type="ORF">FOZ76_27270</name>
</gene>
<dbReference type="Gene3D" id="3.30.1360.120">
    <property type="entry name" value="Probable tRNA modification gtpase trme, domain 1"/>
    <property type="match status" value="1"/>
</dbReference>
<protein>
    <recommendedName>
        <fullName evidence="3">Sarcosine oxidase subunit gamma</fullName>
    </recommendedName>
</protein>
<organism evidence="1 2">
    <name type="scientific">Verticiella sediminum</name>
    <dbReference type="NCBI Taxonomy" id="1247510"/>
    <lineage>
        <taxon>Bacteria</taxon>
        <taxon>Pseudomonadati</taxon>
        <taxon>Pseudomonadota</taxon>
        <taxon>Betaproteobacteria</taxon>
        <taxon>Burkholderiales</taxon>
        <taxon>Alcaligenaceae</taxon>
        <taxon>Verticiella</taxon>
    </lineage>
</organism>
<dbReference type="InterPro" id="IPR027266">
    <property type="entry name" value="TrmE/GcvT-like"/>
</dbReference>
<dbReference type="Gene3D" id="3.30.70.1520">
    <property type="entry name" value="Heterotetrameric sarcosine oxidase"/>
    <property type="match status" value="1"/>
</dbReference>
<dbReference type="EMBL" id="VLTJ01000046">
    <property type="protein sequence ID" value="TSH88287.1"/>
    <property type="molecule type" value="Genomic_DNA"/>
</dbReference>
<reference evidence="1 2" key="1">
    <citation type="submission" date="2019-07" db="EMBL/GenBank/DDBJ databases">
        <title>Qingshengfaniella alkalisoli gen. nov., sp. nov., isolated from saline soil.</title>
        <authorList>
            <person name="Xu L."/>
            <person name="Huang X.-X."/>
            <person name="Sun J.-Q."/>
        </authorList>
    </citation>
    <scope>NUCLEOTIDE SEQUENCE [LARGE SCALE GENOMIC DNA]</scope>
    <source>
        <strain evidence="1 2">DSM 27279</strain>
    </source>
</reference>
<dbReference type="AlphaFoldDB" id="A0A556A5Y8"/>
<evidence type="ECO:0000313" key="1">
    <source>
        <dbReference type="EMBL" id="TSH88287.1"/>
    </source>
</evidence>
<dbReference type="Proteomes" id="UP000318405">
    <property type="component" value="Unassembled WGS sequence"/>
</dbReference>
<evidence type="ECO:0008006" key="3">
    <source>
        <dbReference type="Google" id="ProtNLM"/>
    </source>
</evidence>